<sequence length="319" mass="35557">MASEKVGNSFRVLGANDGLGRKPQASSYQITHTFSTFLSSLCSALVLVGMLCGSQGAYQAVPSQENDFHHGLKIVHPTEPTGDYPHSSQEASFYQQHPADYQHLSQAHQQQPVSAEQHLVHFPPQGHEYLVQSGYNVGPHQPGQVVHHEEQQEPQQPQQQQHLKQRQTALPYNHERLHVKIEYPGAGHGIARPSAAAHPTAHEPKQDYRAAIPKSIAPKLNPLHHSFHQNRNFVPLHHITRQVPVPAGRHGQVQPHSQQQQQHPVKAALAAPPPQHIAGYDAPVFYGLYADSAEEHEFILRITTRDAILREFSTHQHAV</sequence>
<feature type="region of interest" description="Disordered" evidence="1">
    <location>
        <begin position="130"/>
        <end position="166"/>
    </location>
</feature>
<dbReference type="VEuPathDB" id="VectorBase:AATE010129"/>
<organism evidence="2">
    <name type="scientific">Anopheles atroparvus</name>
    <name type="common">European mosquito</name>
    <dbReference type="NCBI Taxonomy" id="41427"/>
    <lineage>
        <taxon>Eukaryota</taxon>
        <taxon>Metazoa</taxon>
        <taxon>Ecdysozoa</taxon>
        <taxon>Arthropoda</taxon>
        <taxon>Hexapoda</taxon>
        <taxon>Insecta</taxon>
        <taxon>Pterygota</taxon>
        <taxon>Neoptera</taxon>
        <taxon>Endopterygota</taxon>
        <taxon>Diptera</taxon>
        <taxon>Nematocera</taxon>
        <taxon>Culicoidea</taxon>
        <taxon>Culicidae</taxon>
        <taxon>Anophelinae</taxon>
        <taxon>Anopheles</taxon>
    </lineage>
</organism>
<dbReference type="EnsemblMetazoa" id="AATE010129-RA">
    <property type="protein sequence ID" value="AATE010129-PA.1"/>
    <property type="gene ID" value="AATE010129"/>
</dbReference>
<name>A0A182J2I2_ANOAO</name>
<accession>A0A182J2I2</accession>
<evidence type="ECO:0000256" key="1">
    <source>
        <dbReference type="SAM" id="MobiDB-lite"/>
    </source>
</evidence>
<reference evidence="2" key="1">
    <citation type="submission" date="2022-08" db="UniProtKB">
        <authorList>
            <consortium name="EnsemblMetazoa"/>
        </authorList>
    </citation>
    <scope>IDENTIFICATION</scope>
    <source>
        <strain evidence="2">EBRO</strain>
    </source>
</reference>
<evidence type="ECO:0000313" key="2">
    <source>
        <dbReference type="EnsemblMetazoa" id="AATE010129-PA.1"/>
    </source>
</evidence>
<dbReference type="AlphaFoldDB" id="A0A182J2I2"/>
<protein>
    <submittedName>
        <fullName evidence="2">Uncharacterized protein</fullName>
    </submittedName>
</protein>
<proteinExistence type="predicted"/>
<feature type="compositionally biased region" description="Low complexity" evidence="1">
    <location>
        <begin position="153"/>
        <end position="162"/>
    </location>
</feature>
<feature type="region of interest" description="Disordered" evidence="1">
    <location>
        <begin position="247"/>
        <end position="266"/>
    </location>
</feature>
<feature type="compositionally biased region" description="Low complexity" evidence="1">
    <location>
        <begin position="252"/>
        <end position="265"/>
    </location>
</feature>